<organism evidence="9 10">
    <name type="scientific">Streptomyces liliiviolaceus</name>
    <dbReference type="NCBI Taxonomy" id="2823109"/>
    <lineage>
        <taxon>Bacteria</taxon>
        <taxon>Bacillati</taxon>
        <taxon>Actinomycetota</taxon>
        <taxon>Actinomycetes</taxon>
        <taxon>Kitasatosporales</taxon>
        <taxon>Streptomycetaceae</taxon>
        <taxon>Streptomyces</taxon>
    </lineage>
</organism>
<dbReference type="InterPro" id="IPR043129">
    <property type="entry name" value="ATPase_NBD"/>
</dbReference>
<dbReference type="PROSITE" id="PS00445">
    <property type="entry name" value="FGGY_KINASES_2"/>
    <property type="match status" value="1"/>
</dbReference>
<evidence type="ECO:0000256" key="2">
    <source>
        <dbReference type="ARBA" id="ARBA00022629"/>
    </source>
</evidence>
<sequence length="512" mass="54379">MTVLGVDIGTSSSKGVLVDADGTVLATAVRPHTVDRPRPGHVEMDARVWWDEFASLARELLKSPHDGASVTAVGVSGMGPCVTLADAADIPLRPAVLYGVDTRATEQIARLEAELGRDAVLRRCGSLLSTQAVGPKIAWLAEHEPETVARARRLYMPSSYLVRRLTGAYTLDHHSASQSVPLYDSVAQEWYAPWTRHIAPWLELPRLLWPGDIAGRVTAEAADATGLPVGVPVIAGTVDAWSEALSVGAQHTGDLMLMYGSTMFLIHTLADRLLVPELWSTVGALPGTRSLAGGMATSGVITDWLREVTGAPDHATLLAEAEASGPGARGLLMLPYFAGERTPVADPHARGVIAGLTVEHTRGDLYRAALEATAFGVRHNVEAMRAAGADVRRVVAVGGGTRGGLWTGIVSSVTGLEQEVRAVSLGASYGAAFLAAGAVGDPRIDAWNPVRERVAPDPLLRDRYDEAYALYLQLYPATRDIAHALAGHQLSGDGHPRDGQPGRRGRRRDAHG</sequence>
<evidence type="ECO:0000256" key="1">
    <source>
        <dbReference type="ARBA" id="ARBA00009156"/>
    </source>
</evidence>
<comment type="caution">
    <text evidence="9">The sequence shown here is derived from an EMBL/GenBank/DDBJ whole genome shotgun (WGS) entry which is preliminary data.</text>
</comment>
<evidence type="ECO:0000259" key="7">
    <source>
        <dbReference type="Pfam" id="PF00370"/>
    </source>
</evidence>
<dbReference type="Pfam" id="PF00370">
    <property type="entry name" value="FGGY_N"/>
    <property type="match status" value="1"/>
</dbReference>
<gene>
    <name evidence="9" type="ORF">J8N05_27545</name>
</gene>
<dbReference type="SUPFAM" id="SSF53067">
    <property type="entry name" value="Actin-like ATPase domain"/>
    <property type="match status" value="2"/>
</dbReference>
<dbReference type="RefSeq" id="WP_210887303.1">
    <property type="nucleotide sequence ID" value="NZ_JAGPYQ010000001.1"/>
</dbReference>
<evidence type="ECO:0000313" key="10">
    <source>
        <dbReference type="Proteomes" id="UP000677413"/>
    </source>
</evidence>
<feature type="compositionally biased region" description="Basic residues" evidence="6">
    <location>
        <begin position="503"/>
        <end position="512"/>
    </location>
</feature>
<keyword evidence="3 5" id="KW-0808">Transferase</keyword>
<feature type="domain" description="Carbohydrate kinase FGGY N-terminal" evidence="7">
    <location>
        <begin position="3"/>
        <end position="244"/>
    </location>
</feature>
<dbReference type="Gene3D" id="3.30.420.40">
    <property type="match status" value="2"/>
</dbReference>
<evidence type="ECO:0000256" key="3">
    <source>
        <dbReference type="ARBA" id="ARBA00022679"/>
    </source>
</evidence>
<dbReference type="PIRSF" id="PIRSF000538">
    <property type="entry name" value="GlpK"/>
    <property type="match status" value="1"/>
</dbReference>
<reference evidence="9 10" key="1">
    <citation type="submission" date="2021-04" db="EMBL/GenBank/DDBJ databases">
        <authorList>
            <person name="Tang X."/>
            <person name="Zhou X."/>
            <person name="Chen X."/>
            <person name="Cernava T."/>
            <person name="Zhang C."/>
        </authorList>
    </citation>
    <scope>NUCLEOTIDE SEQUENCE [LARGE SCALE GENOMIC DNA]</scope>
    <source>
        <strain evidence="9 10">BH-SS-21</strain>
    </source>
</reference>
<dbReference type="Pfam" id="PF02782">
    <property type="entry name" value="FGGY_C"/>
    <property type="match status" value="1"/>
</dbReference>
<dbReference type="EMBL" id="JAGPYQ010000001">
    <property type="protein sequence ID" value="MBQ0851924.1"/>
    <property type="molecule type" value="Genomic_DNA"/>
</dbReference>
<dbReference type="InterPro" id="IPR018485">
    <property type="entry name" value="FGGY_C"/>
</dbReference>
<dbReference type="AlphaFoldDB" id="A0A941BFQ5"/>
<keyword evidence="2" id="KW-0859">Xylose metabolism</keyword>
<evidence type="ECO:0000256" key="4">
    <source>
        <dbReference type="ARBA" id="ARBA00022777"/>
    </source>
</evidence>
<dbReference type="Proteomes" id="UP000677413">
    <property type="component" value="Unassembled WGS sequence"/>
</dbReference>
<dbReference type="GO" id="GO:0016773">
    <property type="term" value="F:phosphotransferase activity, alcohol group as acceptor"/>
    <property type="evidence" value="ECO:0007669"/>
    <property type="project" value="InterPro"/>
</dbReference>
<dbReference type="GO" id="GO:0042732">
    <property type="term" value="P:D-xylose metabolic process"/>
    <property type="evidence" value="ECO:0007669"/>
    <property type="project" value="UniProtKB-KW"/>
</dbReference>
<dbReference type="CDD" id="cd07804">
    <property type="entry name" value="ASKHA_NBD_FGGY_RrXK-like"/>
    <property type="match status" value="1"/>
</dbReference>
<dbReference type="InterPro" id="IPR000577">
    <property type="entry name" value="Carb_kinase_FGGY"/>
</dbReference>
<dbReference type="PANTHER" id="PTHR43095">
    <property type="entry name" value="SUGAR KINASE"/>
    <property type="match status" value="1"/>
</dbReference>
<dbReference type="InterPro" id="IPR050406">
    <property type="entry name" value="FGGY_Carb_Kinase"/>
</dbReference>
<evidence type="ECO:0000313" key="9">
    <source>
        <dbReference type="EMBL" id="MBQ0851924.1"/>
    </source>
</evidence>
<keyword evidence="10" id="KW-1185">Reference proteome</keyword>
<feature type="region of interest" description="Disordered" evidence="6">
    <location>
        <begin position="487"/>
        <end position="512"/>
    </location>
</feature>
<dbReference type="InterPro" id="IPR018484">
    <property type="entry name" value="FGGY_N"/>
</dbReference>
<name>A0A941BFQ5_9ACTN</name>
<feature type="domain" description="Carbohydrate kinase FGGY C-terminal" evidence="8">
    <location>
        <begin position="258"/>
        <end position="437"/>
    </location>
</feature>
<evidence type="ECO:0000256" key="5">
    <source>
        <dbReference type="RuleBase" id="RU003733"/>
    </source>
</evidence>
<accession>A0A941BFQ5</accession>
<proteinExistence type="inferred from homology"/>
<keyword evidence="2" id="KW-0119">Carbohydrate metabolism</keyword>
<dbReference type="GO" id="GO:0016301">
    <property type="term" value="F:kinase activity"/>
    <property type="evidence" value="ECO:0007669"/>
    <property type="project" value="UniProtKB-KW"/>
</dbReference>
<evidence type="ECO:0000256" key="6">
    <source>
        <dbReference type="SAM" id="MobiDB-lite"/>
    </source>
</evidence>
<keyword evidence="4 5" id="KW-0418">Kinase</keyword>
<comment type="similarity">
    <text evidence="1 5">Belongs to the FGGY kinase family.</text>
</comment>
<dbReference type="InterPro" id="IPR018483">
    <property type="entry name" value="Carb_kinase_FGGY_CS"/>
</dbReference>
<dbReference type="PANTHER" id="PTHR43095:SF5">
    <property type="entry name" value="XYLULOSE KINASE"/>
    <property type="match status" value="1"/>
</dbReference>
<protein>
    <submittedName>
        <fullName evidence="9">FGGY-family carbohydrate kinase</fullName>
    </submittedName>
</protein>
<evidence type="ECO:0000259" key="8">
    <source>
        <dbReference type="Pfam" id="PF02782"/>
    </source>
</evidence>